<evidence type="ECO:0000313" key="3">
    <source>
        <dbReference type="Proteomes" id="UP000469452"/>
    </source>
</evidence>
<dbReference type="InterPro" id="IPR025898">
    <property type="entry name" value="Tc3_transposase_DNA-bd_dom"/>
</dbReference>
<name>A0A6A4Z703_APHAT</name>
<evidence type="ECO:0000313" key="2">
    <source>
        <dbReference type="EMBL" id="KAF0709815.1"/>
    </source>
</evidence>
<proteinExistence type="predicted"/>
<dbReference type="PANTHER" id="PTHR23022:SF129">
    <property type="entry name" value="TRANSPOSABLE ELEMENT TC3 TRANSPOSASE"/>
    <property type="match status" value="1"/>
</dbReference>
<evidence type="ECO:0000259" key="1">
    <source>
        <dbReference type="Pfam" id="PF11427"/>
    </source>
</evidence>
<dbReference type="Gene3D" id="3.30.420.10">
    <property type="entry name" value="Ribonuclease H-like superfamily/Ribonuclease H"/>
    <property type="match status" value="1"/>
</dbReference>
<dbReference type="PANTHER" id="PTHR23022">
    <property type="entry name" value="TRANSPOSABLE ELEMENT-RELATED"/>
    <property type="match status" value="1"/>
</dbReference>
<sequence>MGRAGQLTEYEQGSALAFSKAGWSIKRIAAALGRSRNVVASFIRSPETYGTHYVSRKSTKVSEWARRQTVKHASTTGCSARQLKAYLPLEVSLRTYQRILNQAAFLQYTKRQHAPKLQQRHKDARLKYAEDKLTNPPDWDIVVWSDEKKLNLDGPDCLQYYWHDHRHKKDQLFTRHSGGGSCMIWDAFSSHRKSEIAFLDGSQTGDKYIDTLSNYIYARQRQHSLFQVDYGVFGHLALSPDLNPIENVWGVLARQVYLNGKQFDSVAELKVAIKHEWENISQNYLQKLIRSMPKRCVHVFQAKGGKTKY</sequence>
<reference evidence="2 3" key="1">
    <citation type="submission" date="2019-06" db="EMBL/GenBank/DDBJ databases">
        <title>Genomics analysis of Aphanomyces spp. identifies a new class of oomycete effector associated with host adaptation.</title>
        <authorList>
            <person name="Gaulin E."/>
        </authorList>
    </citation>
    <scope>NUCLEOTIDE SEQUENCE [LARGE SCALE GENOMIC DNA]</scope>
    <source>
        <strain evidence="2 3">E</strain>
    </source>
</reference>
<organism evidence="2 3">
    <name type="scientific">Aphanomyces astaci</name>
    <name type="common">Crayfish plague agent</name>
    <dbReference type="NCBI Taxonomy" id="112090"/>
    <lineage>
        <taxon>Eukaryota</taxon>
        <taxon>Sar</taxon>
        <taxon>Stramenopiles</taxon>
        <taxon>Oomycota</taxon>
        <taxon>Saprolegniomycetes</taxon>
        <taxon>Saprolegniales</taxon>
        <taxon>Verrucalvaceae</taxon>
        <taxon>Aphanomyces</taxon>
    </lineage>
</organism>
<dbReference type="VEuPathDB" id="FungiDB:H257_14797"/>
<dbReference type="Gene3D" id="1.10.10.60">
    <property type="entry name" value="Homeodomain-like"/>
    <property type="match status" value="1"/>
</dbReference>
<dbReference type="InterPro" id="IPR036397">
    <property type="entry name" value="RNaseH_sf"/>
</dbReference>
<dbReference type="GO" id="GO:0003677">
    <property type="term" value="F:DNA binding"/>
    <property type="evidence" value="ECO:0007669"/>
    <property type="project" value="InterPro"/>
</dbReference>
<dbReference type="AlphaFoldDB" id="A0A6A4Z703"/>
<gene>
    <name evidence="2" type="ORF">AaE_012762</name>
</gene>
<dbReference type="EMBL" id="VJMI01018695">
    <property type="protein sequence ID" value="KAF0709815.1"/>
    <property type="molecule type" value="Genomic_DNA"/>
</dbReference>
<dbReference type="InterPro" id="IPR052338">
    <property type="entry name" value="Transposase_5"/>
</dbReference>
<accession>A0A6A4Z703</accession>
<dbReference type="Pfam" id="PF11427">
    <property type="entry name" value="HTH_Tnp_Tc3_1"/>
    <property type="match status" value="1"/>
</dbReference>
<feature type="domain" description="Tc3 transposase DNA binding" evidence="1">
    <location>
        <begin position="5"/>
        <end position="51"/>
    </location>
</feature>
<protein>
    <recommendedName>
        <fullName evidence="1">Tc3 transposase DNA binding domain-containing protein</fullName>
    </recommendedName>
</protein>
<dbReference type="Proteomes" id="UP000469452">
    <property type="component" value="Unassembled WGS sequence"/>
</dbReference>
<comment type="caution">
    <text evidence="2">The sequence shown here is derived from an EMBL/GenBank/DDBJ whole genome shotgun (WGS) entry which is preliminary data.</text>
</comment>